<feature type="coiled-coil region" evidence="4">
    <location>
        <begin position="192"/>
        <end position="222"/>
    </location>
</feature>
<dbReference type="STRING" id="1637975.AN957_00790"/>
<evidence type="ECO:0000256" key="1">
    <source>
        <dbReference type="ARBA" id="ARBA00006930"/>
    </source>
</evidence>
<keyword evidence="4" id="KW-0175">Coiled coil</keyword>
<evidence type="ECO:0000256" key="4">
    <source>
        <dbReference type="SAM" id="Coils"/>
    </source>
</evidence>
<evidence type="ECO:0000256" key="2">
    <source>
        <dbReference type="ARBA" id="ARBA00011322"/>
    </source>
</evidence>
<feature type="domain" description="Rad50/SbcC-type AAA" evidence="5">
    <location>
        <begin position="9"/>
        <end position="222"/>
    </location>
</feature>
<comment type="caution">
    <text evidence="6">The sequence shown here is derived from an EMBL/GenBank/DDBJ whole genome shotgun (WGS) entry which is preliminary data.</text>
</comment>
<evidence type="ECO:0000256" key="3">
    <source>
        <dbReference type="ARBA" id="ARBA00013368"/>
    </source>
</evidence>
<comment type="subunit">
    <text evidence="2">Heterodimer of SbcC and SbcD.</text>
</comment>
<dbReference type="Pfam" id="PF13476">
    <property type="entry name" value="AAA_23"/>
    <property type="match status" value="1"/>
</dbReference>
<accession>A0A0Q3TX64</accession>
<dbReference type="InterPro" id="IPR027417">
    <property type="entry name" value="P-loop_NTPase"/>
</dbReference>
<dbReference type="EMBL" id="LJIX01000003">
    <property type="protein sequence ID" value="KQL27509.1"/>
    <property type="molecule type" value="Genomic_DNA"/>
</dbReference>
<dbReference type="InterPro" id="IPR038729">
    <property type="entry name" value="Rad50/SbcC_AAA"/>
</dbReference>
<organism evidence="6 7">
    <name type="scientific">Cytobacillus solani</name>
    <dbReference type="NCBI Taxonomy" id="1637975"/>
    <lineage>
        <taxon>Bacteria</taxon>
        <taxon>Bacillati</taxon>
        <taxon>Bacillota</taxon>
        <taxon>Bacilli</taxon>
        <taxon>Bacillales</taxon>
        <taxon>Bacillaceae</taxon>
        <taxon>Cytobacillus</taxon>
    </lineage>
</organism>
<proteinExistence type="inferred from homology"/>
<dbReference type="AlphaFoldDB" id="A0A0Q3TX64"/>
<dbReference type="PATRIC" id="fig|1637975.4.peg.5502"/>
<reference evidence="6 7" key="1">
    <citation type="submission" date="2015-09" db="EMBL/GenBank/DDBJ databases">
        <title>Genome sequencing project for genomic taxonomy and phylogenomics of Bacillus-like bacteria.</title>
        <authorList>
            <person name="Liu B."/>
            <person name="Wang J."/>
            <person name="Zhu Y."/>
            <person name="Liu G."/>
            <person name="Chen Q."/>
            <person name="Chen Z."/>
            <person name="Lan J."/>
            <person name="Che J."/>
            <person name="Ge C."/>
            <person name="Shi H."/>
            <person name="Pan Z."/>
            <person name="Liu X."/>
        </authorList>
    </citation>
    <scope>NUCLEOTIDE SEQUENCE [LARGE SCALE GENOMIC DNA]</scope>
    <source>
        <strain evidence="6 7">FJAT-18043</strain>
    </source>
</reference>
<dbReference type="PANTHER" id="PTHR32114:SF2">
    <property type="entry name" value="ABC TRANSPORTER ABCH.3"/>
    <property type="match status" value="1"/>
</dbReference>
<dbReference type="PANTHER" id="PTHR32114">
    <property type="entry name" value="ABC TRANSPORTER ABCH.3"/>
    <property type="match status" value="1"/>
</dbReference>
<dbReference type="Gene3D" id="3.40.50.300">
    <property type="entry name" value="P-loop containing nucleotide triphosphate hydrolases"/>
    <property type="match status" value="2"/>
</dbReference>
<protein>
    <recommendedName>
        <fullName evidence="3">Nuclease SbcCD subunit C</fullName>
    </recommendedName>
</protein>
<gene>
    <name evidence="6" type="ORF">AN957_00790</name>
</gene>
<evidence type="ECO:0000313" key="6">
    <source>
        <dbReference type="EMBL" id="KQL27509.1"/>
    </source>
</evidence>
<comment type="similarity">
    <text evidence="1">Belongs to the SMC family. SbcC subfamily.</text>
</comment>
<sequence length="790" mass="93260">MNSKLYINRLYIENFKTIDKAVISFEDQDITVLDGPNGFGKTTIFDSIELVLTGQIKRIQKYKVAVTARGYKDYLFAKNQEKPVVVKIELKAVGEGWSEIRVFGRRIDPTKLRPTGKKPFEFNYELHELKTIDDDMTDKTITEKLELEKVFKVNDFIDRYSLYHYVEQEDSSHLFKKNEKERIEVISKLFNIHEEYQQKDKLETARRVLRNKLREIEKEIQTFKGFVTEKESDNVRTLKQVEYIKLLPFTNKKPWDSKRLDNLDKYKKDTYISELNQIIQFKKHFEDFNKQTKNNYISQIIANKERLSALIVLGFFNEEIETFKKENETKNSLKNYLKVLEERNILTSYINWDIIFETLNLQTDKYSLIEKIDLIKSLNNNTNNFSNAVKNLLSARESLKSQFYSLVNMKPDSIINQHCPYCGQDWKSFKELEKQLEQKTMELQQDLDSNSNKVVKEINQMYNTTLQNMIDQLKSYISDDSRIKDDFFLQLQHYRNLGIDVNKAKVFLEDIGINPEQYFNKEKEFVSDLEERTEKFISDLESRIQTTKQFTMDNYKSLQEIFVNVFNSDSKLVDEIKVEDIEHKKLYIEHTFYEQSNQFFIEVQKLTARQEKVKSLCQNLDDIIAVYNKKINQHRGKMINDLEIPFYIYSGKIIQNHQRGIGVFIKEEKNDSDEDTEVKAINFVPPEETDHDIVHSFSSGQLSATVLSLTLALNKVYNQSGLNTILIDDPAQTLDEINMASFVELLRNDFRDKQIILSTHEDKISLYMRYKFSKFGLRAANVNVKEKLNK</sequence>
<dbReference type="RefSeq" id="WP_056681756.1">
    <property type="nucleotide sequence ID" value="NZ_LJIX01000003.1"/>
</dbReference>
<name>A0A0Q3TX64_9BACI</name>
<evidence type="ECO:0000259" key="5">
    <source>
        <dbReference type="Pfam" id="PF13476"/>
    </source>
</evidence>
<keyword evidence="7" id="KW-1185">Reference proteome</keyword>
<dbReference type="SUPFAM" id="SSF52540">
    <property type="entry name" value="P-loop containing nucleoside triphosphate hydrolases"/>
    <property type="match status" value="2"/>
</dbReference>
<evidence type="ECO:0000313" key="7">
    <source>
        <dbReference type="Proteomes" id="UP000050996"/>
    </source>
</evidence>
<dbReference type="Proteomes" id="UP000050996">
    <property type="component" value="Unassembled WGS sequence"/>
</dbReference>